<dbReference type="PROSITE" id="PS01180">
    <property type="entry name" value="CUB"/>
    <property type="match status" value="1"/>
</dbReference>
<dbReference type="InterPro" id="IPR035914">
    <property type="entry name" value="Sperma_CUB_dom_sf"/>
</dbReference>
<dbReference type="CDD" id="cd00041">
    <property type="entry name" value="CUB"/>
    <property type="match status" value="1"/>
</dbReference>
<dbReference type="STRING" id="147828.A0A4S2LM19"/>
<keyword evidence="5" id="KW-1185">Reference proteome</keyword>
<feature type="domain" description="CUB" evidence="3">
    <location>
        <begin position="1"/>
        <end position="62"/>
    </location>
</feature>
<evidence type="ECO:0000259" key="3">
    <source>
        <dbReference type="PROSITE" id="PS01180"/>
    </source>
</evidence>
<keyword evidence="1" id="KW-1015">Disulfide bond</keyword>
<dbReference type="Proteomes" id="UP000308267">
    <property type="component" value="Unassembled WGS sequence"/>
</dbReference>
<evidence type="ECO:0000256" key="1">
    <source>
        <dbReference type="ARBA" id="ARBA00023157"/>
    </source>
</evidence>
<sequence length="62" mass="7073">LEQRFDFVSVYNVYHYDSESMLGQWSGSDLPPSVKSTSNRLLIAMRTDHSIARKGFAANYNT</sequence>
<dbReference type="OrthoDB" id="6345439at2759"/>
<dbReference type="InterPro" id="IPR000859">
    <property type="entry name" value="CUB_dom"/>
</dbReference>
<organism evidence="4 5">
    <name type="scientific">Opisthorchis felineus</name>
    <dbReference type="NCBI Taxonomy" id="147828"/>
    <lineage>
        <taxon>Eukaryota</taxon>
        <taxon>Metazoa</taxon>
        <taxon>Spiralia</taxon>
        <taxon>Lophotrochozoa</taxon>
        <taxon>Platyhelminthes</taxon>
        <taxon>Trematoda</taxon>
        <taxon>Digenea</taxon>
        <taxon>Opisthorchiida</taxon>
        <taxon>Opisthorchiata</taxon>
        <taxon>Opisthorchiidae</taxon>
        <taxon>Opisthorchis</taxon>
    </lineage>
</organism>
<accession>A0A4S2LM19</accession>
<dbReference type="Gene3D" id="2.60.120.290">
    <property type="entry name" value="Spermadhesin, CUB domain"/>
    <property type="match status" value="1"/>
</dbReference>
<evidence type="ECO:0000313" key="4">
    <source>
        <dbReference type="EMBL" id="TGZ64712.1"/>
    </source>
</evidence>
<name>A0A4S2LM19_OPIFE</name>
<feature type="non-terminal residue" evidence="4">
    <location>
        <position position="1"/>
    </location>
</feature>
<comment type="caution">
    <text evidence="2">Lacks conserved residue(s) required for the propagation of feature annotation.</text>
</comment>
<protein>
    <recommendedName>
        <fullName evidence="3">CUB domain-containing protein</fullName>
    </recommendedName>
</protein>
<reference evidence="4 5" key="1">
    <citation type="journal article" date="2019" name="BMC Genomics">
        <title>New insights from Opisthorchis felineus genome: update on genomics of the epidemiologically important liver flukes.</title>
        <authorList>
            <person name="Ershov N.I."/>
            <person name="Mordvinov V.A."/>
            <person name="Prokhortchouk E.B."/>
            <person name="Pakharukova M.Y."/>
            <person name="Gunbin K.V."/>
            <person name="Ustyantsev K."/>
            <person name="Genaev M.A."/>
            <person name="Blinov A.G."/>
            <person name="Mazur A."/>
            <person name="Boulygina E."/>
            <person name="Tsygankova S."/>
            <person name="Khrameeva E."/>
            <person name="Chekanov N."/>
            <person name="Fan G."/>
            <person name="Xiao A."/>
            <person name="Zhang H."/>
            <person name="Xu X."/>
            <person name="Yang H."/>
            <person name="Solovyev V."/>
            <person name="Lee S.M."/>
            <person name="Liu X."/>
            <person name="Afonnikov D.A."/>
            <person name="Skryabin K.G."/>
        </authorList>
    </citation>
    <scope>NUCLEOTIDE SEQUENCE [LARGE SCALE GENOMIC DNA]</scope>
    <source>
        <strain evidence="4">AK-0245</strain>
        <tissue evidence="4">Whole organism</tissue>
    </source>
</reference>
<feature type="non-terminal residue" evidence="4">
    <location>
        <position position="62"/>
    </location>
</feature>
<proteinExistence type="predicted"/>
<dbReference type="Pfam" id="PF00431">
    <property type="entry name" value="CUB"/>
    <property type="match status" value="1"/>
</dbReference>
<dbReference type="SUPFAM" id="SSF49854">
    <property type="entry name" value="Spermadhesin, CUB domain"/>
    <property type="match status" value="1"/>
</dbReference>
<dbReference type="EMBL" id="SJOL01006634">
    <property type="protein sequence ID" value="TGZ64712.1"/>
    <property type="molecule type" value="Genomic_DNA"/>
</dbReference>
<evidence type="ECO:0000313" key="5">
    <source>
        <dbReference type="Proteomes" id="UP000308267"/>
    </source>
</evidence>
<evidence type="ECO:0000256" key="2">
    <source>
        <dbReference type="PROSITE-ProRule" id="PRU00059"/>
    </source>
</evidence>
<dbReference type="AlphaFoldDB" id="A0A4S2LM19"/>
<gene>
    <name evidence="4" type="ORF">CRM22_006231</name>
</gene>
<comment type="caution">
    <text evidence="4">The sequence shown here is derived from an EMBL/GenBank/DDBJ whole genome shotgun (WGS) entry which is preliminary data.</text>
</comment>